<gene>
    <name evidence="6" type="ordered locus">Sdel_0451</name>
</gene>
<keyword evidence="7" id="KW-1185">Reference proteome</keyword>
<comment type="similarity">
    <text evidence="1">Belongs to the 'phage' integrase family.</text>
</comment>
<dbReference type="PROSITE" id="PS51898">
    <property type="entry name" value="TYR_RECOMBINASE"/>
    <property type="match status" value="1"/>
</dbReference>
<dbReference type="Pfam" id="PF00589">
    <property type="entry name" value="Phage_integrase"/>
    <property type="match status" value="1"/>
</dbReference>
<dbReference type="InterPro" id="IPR038488">
    <property type="entry name" value="Integrase_DNA-bd_sf"/>
</dbReference>
<name>D1AZM1_SULD5</name>
<dbReference type="Pfam" id="PF22022">
    <property type="entry name" value="Phage_int_M"/>
    <property type="match status" value="1"/>
</dbReference>
<dbReference type="EMBL" id="CP001816">
    <property type="protein sequence ID" value="ACZ11488.1"/>
    <property type="molecule type" value="Genomic_DNA"/>
</dbReference>
<dbReference type="InterPro" id="IPR013762">
    <property type="entry name" value="Integrase-like_cat_sf"/>
</dbReference>
<dbReference type="Gene3D" id="1.10.150.130">
    <property type="match status" value="1"/>
</dbReference>
<reference evidence="6 7" key="2">
    <citation type="journal article" date="2010" name="Stand. Genomic Sci.">
        <title>Complete genome sequence of Sulfurospirillum deleyianum type strain (5175).</title>
        <authorList>
            <person name="Sikorski J."/>
            <person name="Lapidus A."/>
            <person name="Copeland A."/>
            <person name="Glavina Del Rio T."/>
            <person name="Nolan M."/>
            <person name="Lucas S."/>
            <person name="Chen F."/>
            <person name="Tice H."/>
            <person name="Cheng J.F."/>
            <person name="Saunders E."/>
            <person name="Bruce D."/>
            <person name="Goodwin L."/>
            <person name="Pitluck S."/>
            <person name="Ovchinnikova G."/>
            <person name="Pati A."/>
            <person name="Ivanova N."/>
            <person name="Mavromatis K."/>
            <person name="Chen A."/>
            <person name="Palaniappan K."/>
            <person name="Chain P."/>
            <person name="Land M."/>
            <person name="Hauser L."/>
            <person name="Chang Y.J."/>
            <person name="Jeffries C.D."/>
            <person name="Brettin T."/>
            <person name="Detter J.C."/>
            <person name="Han C."/>
            <person name="Rohde M."/>
            <person name="Lang E."/>
            <person name="Spring S."/>
            <person name="Goker M."/>
            <person name="Bristow J."/>
            <person name="Eisen J.A."/>
            <person name="Markowitz V."/>
            <person name="Hugenholtz P."/>
            <person name="Kyrpides N.C."/>
            <person name="Klenk H.P."/>
        </authorList>
    </citation>
    <scope>NUCLEOTIDE SEQUENCE [LARGE SCALE GENOMIC DNA]</scope>
    <source>
        <strain evidence="7">ATCC 51133 / DSM 6946 / 5175</strain>
    </source>
</reference>
<evidence type="ECO:0000256" key="4">
    <source>
        <dbReference type="ARBA" id="ARBA00023172"/>
    </source>
</evidence>
<keyword evidence="4" id="KW-0233">DNA recombination</keyword>
<reference evidence="7" key="1">
    <citation type="submission" date="2009-11" db="EMBL/GenBank/DDBJ databases">
        <title>The complete genome of Sulfurospirillum deleyianum DSM 6946.</title>
        <authorList>
            <consortium name="US DOE Joint Genome Institute (JGI-PGF)"/>
            <person name="Lucas S."/>
            <person name="Copeland A."/>
            <person name="Lapidus A."/>
            <person name="Glavina del Rio T."/>
            <person name="Dalin E."/>
            <person name="Tice H."/>
            <person name="Bruce D."/>
            <person name="Goodwin L."/>
            <person name="Pitluck S."/>
            <person name="Kyrpides N."/>
            <person name="Mavromatis K."/>
            <person name="Ivanova N."/>
            <person name="Ovchinnikova G."/>
            <person name="Munk A.C."/>
            <person name="Lu M."/>
            <person name="Brettin T."/>
            <person name="Detter J.C."/>
            <person name="Han C."/>
            <person name="Tapia R."/>
            <person name="Larimer F."/>
            <person name="Land M."/>
            <person name="Hauser L."/>
            <person name="Markowitz V."/>
            <person name="Cheng J.F."/>
            <person name="Hugenholtz P."/>
            <person name="Woyke T."/>
            <person name="Wu D."/>
            <person name="Aumann P."/>
            <person name="Schneider S."/>
            <person name="Lang E."/>
            <person name="Spring S."/>
            <person name="Klenk H.P."/>
            <person name="Eisen J.A."/>
        </authorList>
    </citation>
    <scope>NUCLEOTIDE SEQUENCE [LARGE SCALE GENOMIC DNA]</scope>
    <source>
        <strain evidence="7">ATCC 51133 / DSM 6946 / 5175</strain>
    </source>
</reference>
<dbReference type="InterPro" id="IPR050808">
    <property type="entry name" value="Phage_Integrase"/>
</dbReference>
<dbReference type="PANTHER" id="PTHR30629">
    <property type="entry name" value="PROPHAGE INTEGRASE"/>
    <property type="match status" value="1"/>
</dbReference>
<dbReference type="Pfam" id="PF13356">
    <property type="entry name" value="Arm-DNA-bind_3"/>
    <property type="match status" value="1"/>
</dbReference>
<sequence length="416" mass="48121">MPKISTSLLTDKEIKNFKPEDKPYIKSDINGLRILIHPDGRKIWEFVYTSPTLYKKRKSTFGTYPKTTLKEARDKRETYLNLIKQGIDPIDAQREEKAEVKLQKESDFSNVVNLWFQSQESHIVHSTYKKKRALFDTTVIPVLKHKSIAEIKHDELVQIIKIKAIQTPETAKRLLGYFHDLWQFACTHGYCDFNIVPNIHAKSVLPKIVKKHYACITDPSILKQLVNSIYTYGGHISTKNALKFVLHVPLRAGNLVSLKWAYVDFEKHLITIPRKEMKAKSGDDFILPLSDEAIAILQEQYLYTSHKEFVFVADNGLHIDEVTPSRALQRMGFNNETLGNKQRLHSFRATFRSLVDTHQMEHRSSYEAKEKVLDHIVGSGVERAYTQKAIYTEEMRLLLTWWSGYILAMMDSPLKG</sequence>
<keyword evidence="3" id="KW-0238">DNA-binding</keyword>
<dbReference type="KEGG" id="sdl:Sdel_0451"/>
<accession>D1AZM1</accession>
<organism evidence="6 7">
    <name type="scientific">Sulfurospirillum deleyianum (strain ATCC 51133 / DSM 6946 / 5175)</name>
    <dbReference type="NCBI Taxonomy" id="525898"/>
    <lineage>
        <taxon>Bacteria</taxon>
        <taxon>Pseudomonadati</taxon>
        <taxon>Campylobacterota</taxon>
        <taxon>Epsilonproteobacteria</taxon>
        <taxon>Campylobacterales</taxon>
        <taxon>Sulfurospirillaceae</taxon>
        <taxon>Sulfurospirillum</taxon>
    </lineage>
</organism>
<dbReference type="eggNOG" id="COG0582">
    <property type="taxonomic scope" value="Bacteria"/>
</dbReference>
<feature type="domain" description="Tyr recombinase" evidence="5">
    <location>
        <begin position="211"/>
        <end position="400"/>
    </location>
</feature>
<protein>
    <submittedName>
        <fullName evidence="6">Integrase family protein</fullName>
    </submittedName>
</protein>
<evidence type="ECO:0000313" key="6">
    <source>
        <dbReference type="EMBL" id="ACZ11488.1"/>
    </source>
</evidence>
<dbReference type="InterPro" id="IPR011010">
    <property type="entry name" value="DNA_brk_join_enz"/>
</dbReference>
<evidence type="ECO:0000256" key="1">
    <source>
        <dbReference type="ARBA" id="ARBA00008857"/>
    </source>
</evidence>
<proteinExistence type="inferred from homology"/>
<dbReference type="AlphaFoldDB" id="D1AZM1"/>
<dbReference type="PANTHER" id="PTHR30629:SF2">
    <property type="entry name" value="PROPHAGE INTEGRASE INTS-RELATED"/>
    <property type="match status" value="1"/>
</dbReference>
<dbReference type="InterPro" id="IPR053876">
    <property type="entry name" value="Phage_int_M"/>
</dbReference>
<keyword evidence="2" id="KW-0229">DNA integration</keyword>
<dbReference type="STRING" id="525898.Sdel_0451"/>
<dbReference type="Gene3D" id="3.30.160.390">
    <property type="entry name" value="Integrase, DNA-binding domain"/>
    <property type="match status" value="1"/>
</dbReference>
<dbReference type="SUPFAM" id="SSF56349">
    <property type="entry name" value="DNA breaking-rejoining enzymes"/>
    <property type="match status" value="1"/>
</dbReference>
<dbReference type="GO" id="GO:0006310">
    <property type="term" value="P:DNA recombination"/>
    <property type="evidence" value="ECO:0007669"/>
    <property type="project" value="UniProtKB-KW"/>
</dbReference>
<dbReference type="GO" id="GO:0003677">
    <property type="term" value="F:DNA binding"/>
    <property type="evidence" value="ECO:0007669"/>
    <property type="project" value="UniProtKB-KW"/>
</dbReference>
<dbReference type="HOGENOM" id="CLU_027562_0_0_7"/>
<dbReference type="InterPro" id="IPR002104">
    <property type="entry name" value="Integrase_catalytic"/>
</dbReference>
<dbReference type="CDD" id="cd00801">
    <property type="entry name" value="INT_P4_C"/>
    <property type="match status" value="1"/>
</dbReference>
<dbReference type="RefSeq" id="WP_012856254.1">
    <property type="nucleotide sequence ID" value="NC_013512.1"/>
</dbReference>
<evidence type="ECO:0000313" key="7">
    <source>
        <dbReference type="Proteomes" id="UP000002222"/>
    </source>
</evidence>
<dbReference type="OrthoDB" id="9775880at2"/>
<dbReference type="GO" id="GO:0015074">
    <property type="term" value="P:DNA integration"/>
    <property type="evidence" value="ECO:0007669"/>
    <property type="project" value="UniProtKB-KW"/>
</dbReference>
<evidence type="ECO:0000256" key="3">
    <source>
        <dbReference type="ARBA" id="ARBA00023125"/>
    </source>
</evidence>
<dbReference type="Proteomes" id="UP000002222">
    <property type="component" value="Chromosome"/>
</dbReference>
<dbReference type="InterPro" id="IPR010998">
    <property type="entry name" value="Integrase_recombinase_N"/>
</dbReference>
<evidence type="ECO:0000259" key="5">
    <source>
        <dbReference type="PROSITE" id="PS51898"/>
    </source>
</evidence>
<evidence type="ECO:0000256" key="2">
    <source>
        <dbReference type="ARBA" id="ARBA00022908"/>
    </source>
</evidence>
<dbReference type="Gene3D" id="1.10.443.10">
    <property type="entry name" value="Intergrase catalytic core"/>
    <property type="match status" value="1"/>
</dbReference>
<dbReference type="InterPro" id="IPR025166">
    <property type="entry name" value="Integrase_DNA_bind_dom"/>
</dbReference>